<proteinExistence type="predicted"/>
<keyword evidence="2" id="KW-1185">Reference proteome</keyword>
<dbReference type="NCBIfam" id="NF047596">
    <property type="entry name" value="LIMLP_15305_fam"/>
    <property type="match status" value="1"/>
</dbReference>
<dbReference type="Proteomes" id="UP000094669">
    <property type="component" value="Unassembled WGS sequence"/>
</dbReference>
<name>A0ABX4YFC9_9LEPT</name>
<evidence type="ECO:0000313" key="1">
    <source>
        <dbReference type="EMBL" id="PNV73961.1"/>
    </source>
</evidence>
<evidence type="ECO:0000313" key="2">
    <source>
        <dbReference type="Proteomes" id="UP000094669"/>
    </source>
</evidence>
<comment type="caution">
    <text evidence="1">The sequence shown here is derived from an EMBL/GenBank/DDBJ whole genome shotgun (WGS) entry which is preliminary data.</text>
</comment>
<sequence length="179" mass="20468">MPENSAVQGYIARYQAERGKVKAFLSKFPFYGDILKNHQYYDADRLARNELSKRIDSLKEPLRRIEEGFVRDRRMELIGSTEILLSLIERLKNEISGAGYGLNGLGSGFKASEAELEALAEWDYSLLQHTEELNAKASSNGLNATDSAETIRDWVAKFRSELDQFDEALKKRRDVFLKK</sequence>
<accession>A0ABX4YFC9</accession>
<dbReference type="EMBL" id="MCRM02000020">
    <property type="protein sequence ID" value="PNV73961.1"/>
    <property type="molecule type" value="Genomic_DNA"/>
</dbReference>
<protein>
    <submittedName>
        <fullName evidence="1">Uncharacterized protein</fullName>
    </submittedName>
</protein>
<gene>
    <name evidence="1" type="ORF">BES34_016210</name>
</gene>
<dbReference type="RefSeq" id="WP_010415604.1">
    <property type="nucleotide sequence ID" value="NZ_MCRM02000020.1"/>
</dbReference>
<organism evidence="1 2">
    <name type="scientific">Leptospira inadai serovar Lyme</name>
    <dbReference type="NCBI Taxonomy" id="293084"/>
    <lineage>
        <taxon>Bacteria</taxon>
        <taxon>Pseudomonadati</taxon>
        <taxon>Spirochaetota</taxon>
        <taxon>Spirochaetia</taxon>
        <taxon>Leptospirales</taxon>
        <taxon>Leptospiraceae</taxon>
        <taxon>Leptospira</taxon>
    </lineage>
</organism>
<reference evidence="1" key="1">
    <citation type="submission" date="2018-01" db="EMBL/GenBank/DDBJ databases">
        <title>Genomic characterization of Leptospira inadai serogroup Lyme isolated from captured rat in Brazil and comparative analysis with human reference strain.</title>
        <authorList>
            <person name="Moreno L.Z."/>
            <person name="Loureiro A.P."/>
            <person name="Miraglia F."/>
            <person name="Kremer F.S."/>
            <person name="Eslabao M.R."/>
            <person name="Dellagostin O.A."/>
            <person name="Lilenbaum W."/>
            <person name="Moreno A.M."/>
        </authorList>
    </citation>
    <scope>NUCLEOTIDE SEQUENCE [LARGE SCALE GENOMIC DNA]</scope>
    <source>
        <strain evidence="1">M34/99</strain>
    </source>
</reference>